<proteinExistence type="predicted"/>
<keyword evidence="9" id="KW-1071">Ligand-gated ion channel</keyword>
<sequence>MKINPELGNLVLRIPHCDHKKTLWIQKIPSDINKVFPDVTKNLTGTILKVAVSKGLALNTVFVKDQYGKVKLAGGFCNEIFLILQKTFGFEYSIQIEDGFGKLFPNGSFTGVVGSIQRQEAEFAIDMGFSAQRLEVIEYLPPVVFATLRFFTRVPSHVPRWKLVLEPFT</sequence>
<dbReference type="AlphaFoldDB" id="A0A8J2KFS2"/>
<evidence type="ECO:0000256" key="10">
    <source>
        <dbReference type="ARBA" id="ARBA00023303"/>
    </source>
</evidence>
<keyword evidence="6" id="KW-0472">Membrane</keyword>
<gene>
    <name evidence="12" type="ORF">AFUS01_LOCUS26608</name>
</gene>
<evidence type="ECO:0000256" key="1">
    <source>
        <dbReference type="ARBA" id="ARBA00004141"/>
    </source>
</evidence>
<keyword evidence="13" id="KW-1185">Reference proteome</keyword>
<dbReference type="InterPro" id="IPR019594">
    <property type="entry name" value="Glu/Gly-bd"/>
</dbReference>
<organism evidence="12 13">
    <name type="scientific">Allacma fusca</name>
    <dbReference type="NCBI Taxonomy" id="39272"/>
    <lineage>
        <taxon>Eukaryota</taxon>
        <taxon>Metazoa</taxon>
        <taxon>Ecdysozoa</taxon>
        <taxon>Arthropoda</taxon>
        <taxon>Hexapoda</taxon>
        <taxon>Collembola</taxon>
        <taxon>Symphypleona</taxon>
        <taxon>Sminthuridae</taxon>
        <taxon>Allacma</taxon>
    </lineage>
</organism>
<dbReference type="Proteomes" id="UP000708208">
    <property type="component" value="Unassembled WGS sequence"/>
</dbReference>
<keyword evidence="2" id="KW-0813">Transport</keyword>
<evidence type="ECO:0000256" key="5">
    <source>
        <dbReference type="ARBA" id="ARBA00023065"/>
    </source>
</evidence>
<keyword evidence="7" id="KW-0675">Receptor</keyword>
<comment type="subcellular location">
    <subcellularLocation>
        <location evidence="1">Membrane</location>
        <topology evidence="1">Multi-pass membrane protein</topology>
    </subcellularLocation>
</comment>
<protein>
    <recommendedName>
        <fullName evidence="11">Ionotropic glutamate receptor L-glutamate and glycine-binding domain-containing protein</fullName>
    </recommendedName>
</protein>
<name>A0A8J2KFS2_9HEXA</name>
<feature type="non-terminal residue" evidence="12">
    <location>
        <position position="169"/>
    </location>
</feature>
<accession>A0A8J2KFS2</accession>
<evidence type="ECO:0000313" key="13">
    <source>
        <dbReference type="Proteomes" id="UP000708208"/>
    </source>
</evidence>
<evidence type="ECO:0000256" key="4">
    <source>
        <dbReference type="ARBA" id="ARBA00022989"/>
    </source>
</evidence>
<comment type="caution">
    <text evidence="12">The sequence shown here is derived from an EMBL/GenBank/DDBJ whole genome shotgun (WGS) entry which is preliminary data.</text>
</comment>
<keyword evidence="10" id="KW-0407">Ion channel</keyword>
<evidence type="ECO:0000256" key="3">
    <source>
        <dbReference type="ARBA" id="ARBA00022692"/>
    </source>
</evidence>
<dbReference type="GO" id="GO:0015276">
    <property type="term" value="F:ligand-gated monoatomic ion channel activity"/>
    <property type="evidence" value="ECO:0007669"/>
    <property type="project" value="InterPro"/>
</dbReference>
<evidence type="ECO:0000256" key="9">
    <source>
        <dbReference type="ARBA" id="ARBA00023286"/>
    </source>
</evidence>
<evidence type="ECO:0000256" key="7">
    <source>
        <dbReference type="ARBA" id="ARBA00023170"/>
    </source>
</evidence>
<evidence type="ECO:0000256" key="2">
    <source>
        <dbReference type="ARBA" id="ARBA00022448"/>
    </source>
</evidence>
<dbReference type="GO" id="GO:0016020">
    <property type="term" value="C:membrane"/>
    <property type="evidence" value="ECO:0007669"/>
    <property type="project" value="UniProtKB-SubCell"/>
</dbReference>
<keyword evidence="8" id="KW-0325">Glycoprotein</keyword>
<keyword evidence="3" id="KW-0812">Transmembrane</keyword>
<keyword evidence="4" id="KW-1133">Transmembrane helix</keyword>
<dbReference type="Pfam" id="PF10613">
    <property type="entry name" value="Lig_chan-Glu_bd"/>
    <property type="match status" value="1"/>
</dbReference>
<feature type="domain" description="Ionotropic glutamate receptor L-glutamate and glycine-binding" evidence="11">
    <location>
        <begin position="71"/>
        <end position="143"/>
    </location>
</feature>
<evidence type="ECO:0000256" key="8">
    <source>
        <dbReference type="ARBA" id="ARBA00023180"/>
    </source>
</evidence>
<keyword evidence="5" id="KW-0406">Ion transport</keyword>
<evidence type="ECO:0000259" key="11">
    <source>
        <dbReference type="Pfam" id="PF10613"/>
    </source>
</evidence>
<reference evidence="12" key="1">
    <citation type="submission" date="2021-06" db="EMBL/GenBank/DDBJ databases">
        <authorList>
            <person name="Hodson N. C."/>
            <person name="Mongue J. A."/>
            <person name="Jaron S. K."/>
        </authorList>
    </citation>
    <scope>NUCLEOTIDE SEQUENCE</scope>
</reference>
<evidence type="ECO:0000313" key="12">
    <source>
        <dbReference type="EMBL" id="CAG7815963.1"/>
    </source>
</evidence>
<evidence type="ECO:0000256" key="6">
    <source>
        <dbReference type="ARBA" id="ARBA00023136"/>
    </source>
</evidence>
<dbReference type="OrthoDB" id="9997229at2759"/>
<dbReference type="EMBL" id="CAJVCH010357712">
    <property type="protein sequence ID" value="CAG7815963.1"/>
    <property type="molecule type" value="Genomic_DNA"/>
</dbReference>